<organism evidence="1 2">
    <name type="scientific">Aliirhizobium smilacinae</name>
    <dbReference type="NCBI Taxonomy" id="1395944"/>
    <lineage>
        <taxon>Bacteria</taxon>
        <taxon>Pseudomonadati</taxon>
        <taxon>Pseudomonadota</taxon>
        <taxon>Alphaproteobacteria</taxon>
        <taxon>Hyphomicrobiales</taxon>
        <taxon>Rhizobiaceae</taxon>
        <taxon>Aliirhizobium</taxon>
    </lineage>
</organism>
<dbReference type="OrthoDB" id="8420657at2"/>
<protein>
    <submittedName>
        <fullName evidence="1">Uncharacterized protein</fullName>
    </submittedName>
</protein>
<gene>
    <name evidence="1" type="ORF">FHP24_00230</name>
</gene>
<sequence>MTVVASSAVIAVKGFINISISMPKQAQIPRSSEYATVTEPGRKARRALLPLRTSRIPEENLWLLIKIRHGGPDEAMSDAQEGGSILKGAAQKGLLKLMMKLPSVREQLQTIVRQRSTFSELLSAYGEATAMLDRLERGRERDEAMILEYRTICAEIENDVMTECLKHSHLK</sequence>
<evidence type="ECO:0000313" key="1">
    <source>
        <dbReference type="EMBL" id="TNM64777.1"/>
    </source>
</evidence>
<evidence type="ECO:0000313" key="2">
    <source>
        <dbReference type="Proteomes" id="UP000311605"/>
    </source>
</evidence>
<proteinExistence type="predicted"/>
<keyword evidence="2" id="KW-1185">Reference proteome</keyword>
<dbReference type="EMBL" id="VDMN01000001">
    <property type="protein sequence ID" value="TNM64777.1"/>
    <property type="molecule type" value="Genomic_DNA"/>
</dbReference>
<dbReference type="AlphaFoldDB" id="A0A5C4XN77"/>
<name>A0A5C4XN77_9HYPH</name>
<dbReference type="Proteomes" id="UP000311605">
    <property type="component" value="Unassembled WGS sequence"/>
</dbReference>
<accession>A0A5C4XN77</accession>
<reference evidence="1 2" key="1">
    <citation type="submission" date="2019-06" db="EMBL/GenBank/DDBJ databases">
        <title>The draft genome of Rhizobium smilacinae PTYR-5.</title>
        <authorList>
            <person name="Liu L."/>
            <person name="Li L."/>
            <person name="Zhang X."/>
        </authorList>
    </citation>
    <scope>NUCLEOTIDE SEQUENCE [LARGE SCALE GENOMIC DNA]</scope>
    <source>
        <strain evidence="1 2">PTYR-5</strain>
    </source>
</reference>
<dbReference type="RefSeq" id="WP_139671221.1">
    <property type="nucleotide sequence ID" value="NZ_VDMN01000001.1"/>
</dbReference>
<comment type="caution">
    <text evidence="1">The sequence shown here is derived from an EMBL/GenBank/DDBJ whole genome shotgun (WGS) entry which is preliminary data.</text>
</comment>